<dbReference type="InterPro" id="IPR057326">
    <property type="entry name" value="KR_dom"/>
</dbReference>
<evidence type="ECO:0000313" key="4">
    <source>
        <dbReference type="EMBL" id="SFB76915.1"/>
    </source>
</evidence>
<dbReference type="RefSeq" id="WP_091119571.1">
    <property type="nucleotide sequence ID" value="NZ_FOLB01000001.1"/>
</dbReference>
<dbReference type="PANTHER" id="PTHR44196:SF1">
    <property type="entry name" value="DEHYDROGENASE_REDUCTASE SDR FAMILY MEMBER 7B"/>
    <property type="match status" value="1"/>
</dbReference>
<dbReference type="SMART" id="SM00822">
    <property type="entry name" value="PKS_KR"/>
    <property type="match status" value="1"/>
</dbReference>
<dbReference type="AlphaFoldDB" id="A0A1I1DPM8"/>
<comment type="similarity">
    <text evidence="1">Belongs to the short-chain dehydrogenases/reductases (SDR) family.</text>
</comment>
<feature type="domain" description="Ketoreductase" evidence="3">
    <location>
        <begin position="13"/>
        <end position="181"/>
    </location>
</feature>
<reference evidence="4 5" key="1">
    <citation type="submission" date="2016-10" db="EMBL/GenBank/DDBJ databases">
        <authorList>
            <person name="de Groot N.N."/>
        </authorList>
    </citation>
    <scope>NUCLEOTIDE SEQUENCE [LARGE SCALE GENOMIC DNA]</scope>
    <source>
        <strain evidence="4 5">CGMCC 1.7056</strain>
    </source>
</reference>
<dbReference type="InterPro" id="IPR002347">
    <property type="entry name" value="SDR_fam"/>
</dbReference>
<dbReference type="Pfam" id="PF00106">
    <property type="entry name" value="adh_short"/>
    <property type="match status" value="1"/>
</dbReference>
<dbReference type="EMBL" id="FOLB01000001">
    <property type="protein sequence ID" value="SFB76915.1"/>
    <property type="molecule type" value="Genomic_DNA"/>
</dbReference>
<keyword evidence="5" id="KW-1185">Reference proteome</keyword>
<dbReference type="PRINTS" id="PR00081">
    <property type="entry name" value="GDHRDH"/>
</dbReference>
<protein>
    <submittedName>
        <fullName evidence="4">Short-chain dehydrogenase</fullName>
    </submittedName>
</protein>
<organism evidence="4 5">
    <name type="scientific">Nocardioides terrae</name>
    <dbReference type="NCBI Taxonomy" id="574651"/>
    <lineage>
        <taxon>Bacteria</taxon>
        <taxon>Bacillati</taxon>
        <taxon>Actinomycetota</taxon>
        <taxon>Actinomycetes</taxon>
        <taxon>Propionibacteriales</taxon>
        <taxon>Nocardioidaceae</taxon>
        <taxon>Nocardioides</taxon>
    </lineage>
</organism>
<dbReference type="SUPFAM" id="SSF51735">
    <property type="entry name" value="NAD(P)-binding Rossmann-fold domains"/>
    <property type="match status" value="1"/>
</dbReference>
<evidence type="ECO:0000256" key="2">
    <source>
        <dbReference type="ARBA" id="ARBA00023002"/>
    </source>
</evidence>
<evidence type="ECO:0000256" key="1">
    <source>
        <dbReference type="ARBA" id="ARBA00006484"/>
    </source>
</evidence>
<dbReference type="STRING" id="574651.SAMN04487968_101420"/>
<dbReference type="Proteomes" id="UP000198832">
    <property type="component" value="Unassembled WGS sequence"/>
</dbReference>
<dbReference type="InterPro" id="IPR020904">
    <property type="entry name" value="Sc_DH/Rdtase_CS"/>
</dbReference>
<keyword evidence="2" id="KW-0560">Oxidoreductase</keyword>
<dbReference type="Gene3D" id="3.40.50.720">
    <property type="entry name" value="NAD(P)-binding Rossmann-like Domain"/>
    <property type="match status" value="1"/>
</dbReference>
<accession>A0A1I1DPM8</accession>
<dbReference type="PANTHER" id="PTHR44196">
    <property type="entry name" value="DEHYDROGENASE/REDUCTASE SDR FAMILY MEMBER 7B"/>
    <property type="match status" value="1"/>
</dbReference>
<dbReference type="GO" id="GO:0016491">
    <property type="term" value="F:oxidoreductase activity"/>
    <property type="evidence" value="ECO:0007669"/>
    <property type="project" value="UniProtKB-KW"/>
</dbReference>
<dbReference type="OrthoDB" id="5242868at2"/>
<gene>
    <name evidence="4" type="ORF">SAMN04487968_101420</name>
</gene>
<dbReference type="PROSITE" id="PS00061">
    <property type="entry name" value="ADH_SHORT"/>
    <property type="match status" value="1"/>
</dbReference>
<sequence>MGDPRNGAGERARRVLITGASSGVGRATAHRLAGEGARLVLASRSQDVLEEVADECRARGARDVLVCATDVGEREAVERLFAEAESRYGGLDAVIHSAAVVAYGRFQDVPAEVFDRAVRTNFIGTANVARCALLMFDRAGGGSLVLVGSVLGKIVTPLMSSYCATKWGAYGLARVLQIEARTSPDVHVSVVSPGSVNTPIYDQAASYSGHGGTPPPPIVSADRVAARCVDAIDRPRRDRNVGIFNAVMVAGYRLAPPLFDRMVSPLLTTFGLGRAEVAPNPGNVLVPNADGEAVAGRWPHFWG</sequence>
<name>A0A1I1DPM8_9ACTN</name>
<evidence type="ECO:0000313" key="5">
    <source>
        <dbReference type="Proteomes" id="UP000198832"/>
    </source>
</evidence>
<evidence type="ECO:0000259" key="3">
    <source>
        <dbReference type="SMART" id="SM00822"/>
    </source>
</evidence>
<dbReference type="InterPro" id="IPR036291">
    <property type="entry name" value="NAD(P)-bd_dom_sf"/>
</dbReference>
<proteinExistence type="inferred from homology"/>
<dbReference type="GO" id="GO:0016020">
    <property type="term" value="C:membrane"/>
    <property type="evidence" value="ECO:0007669"/>
    <property type="project" value="TreeGrafter"/>
</dbReference>